<protein>
    <submittedName>
        <fullName evidence="1">Uncharacterized protein</fullName>
    </submittedName>
</protein>
<accession>A0ABQ9YJ74</accession>
<dbReference type="Proteomes" id="UP001281761">
    <property type="component" value="Unassembled WGS sequence"/>
</dbReference>
<name>A0ABQ9YJ74_9EUKA</name>
<organism evidence="1 2">
    <name type="scientific">Blattamonas nauphoetae</name>
    <dbReference type="NCBI Taxonomy" id="2049346"/>
    <lineage>
        <taxon>Eukaryota</taxon>
        <taxon>Metamonada</taxon>
        <taxon>Preaxostyla</taxon>
        <taxon>Oxymonadida</taxon>
        <taxon>Blattamonas</taxon>
    </lineage>
</organism>
<sequence length="72" mass="7874">MFTNFLFNQNLHDLCLACYSTSQQVSRHVLNPTMSANKDAITPSSSFFSETTSVPLITSALMLTSNGSVNKL</sequence>
<evidence type="ECO:0000313" key="1">
    <source>
        <dbReference type="EMBL" id="KAK2963795.1"/>
    </source>
</evidence>
<dbReference type="EMBL" id="JARBJD010000005">
    <property type="protein sequence ID" value="KAK2963795.1"/>
    <property type="molecule type" value="Genomic_DNA"/>
</dbReference>
<proteinExistence type="predicted"/>
<comment type="caution">
    <text evidence="1">The sequence shown here is derived from an EMBL/GenBank/DDBJ whole genome shotgun (WGS) entry which is preliminary data.</text>
</comment>
<evidence type="ECO:0000313" key="2">
    <source>
        <dbReference type="Proteomes" id="UP001281761"/>
    </source>
</evidence>
<keyword evidence="2" id="KW-1185">Reference proteome</keyword>
<gene>
    <name evidence="1" type="ORF">BLNAU_1364</name>
</gene>
<reference evidence="1 2" key="1">
    <citation type="journal article" date="2022" name="bioRxiv">
        <title>Genomics of Preaxostyla Flagellates Illuminates Evolutionary Transitions and the Path Towards Mitochondrial Loss.</title>
        <authorList>
            <person name="Novak L.V.F."/>
            <person name="Treitli S.C."/>
            <person name="Pyrih J."/>
            <person name="Halakuc P."/>
            <person name="Pipaliya S.V."/>
            <person name="Vacek V."/>
            <person name="Brzon O."/>
            <person name="Soukal P."/>
            <person name="Eme L."/>
            <person name="Dacks J.B."/>
            <person name="Karnkowska A."/>
            <person name="Elias M."/>
            <person name="Hampl V."/>
        </authorList>
    </citation>
    <scope>NUCLEOTIDE SEQUENCE [LARGE SCALE GENOMIC DNA]</scope>
    <source>
        <strain evidence="1">NAU3</strain>
        <tissue evidence="1">Gut</tissue>
    </source>
</reference>